<accession>D0FM19</accession>
<protein>
    <submittedName>
        <fullName evidence="1">Uncharacterized protein</fullName>
    </submittedName>
</protein>
<dbReference type="EMBL" id="EF605277">
    <property type="protein sequence ID" value="ABW02829.1"/>
    <property type="molecule type" value="Genomic_DNA"/>
</dbReference>
<name>D0FM19_AGGAN</name>
<organism evidence="1">
    <name type="scientific">Aggregatibacter aphrophilus (strain NJ8700)</name>
    <name type="common">Haemophilus aphrophilus</name>
    <dbReference type="NCBI Taxonomy" id="634176"/>
    <lineage>
        <taxon>Bacteria</taxon>
        <taxon>Pseudomonadati</taxon>
        <taxon>Pseudomonadota</taxon>
        <taxon>Gammaproteobacteria</taxon>
        <taxon>Pasteurellales</taxon>
        <taxon>Pasteurellaceae</taxon>
        <taxon>Aggregatibacter</taxon>
    </lineage>
</organism>
<dbReference type="AlphaFoldDB" id="D0FM19"/>
<proteinExistence type="predicted"/>
<sequence>MNMRKIIQIVTGQDLQCDLGHTLYALCDDGTVWWRTYACPKLDKWQPVPDISQVNEVDYTKTIRPIYNVNETINLKWVYRIDQPSAYHGFQVLKVAARNVSEQKYKFGAYYKTKDEAIRAIEAITGMDFQEYEKIKYYS</sequence>
<evidence type="ECO:0000313" key="1">
    <source>
        <dbReference type="EMBL" id="ABW02829.1"/>
    </source>
</evidence>
<reference evidence="1" key="1">
    <citation type="submission" date="2007-05" db="EMBL/GenBank/DDBJ databases">
        <title>Hap62 prophage of Haemophilus aphrophilus NJ8700: Ecological fitness and prophages in a commensal species of the oral cavity.</title>
        <authorList>
            <person name="Di Bonaventura M."/>
            <person name="DeSalle R."/>
        </authorList>
    </citation>
    <scope>NUCLEOTIDE SEQUENCE</scope>
    <source>
        <strain evidence="1">NJ8700</strain>
    </source>
</reference>
<gene>
    <name evidence="1" type="ORF">Hap62p09</name>
</gene>